<evidence type="ECO:0000313" key="6">
    <source>
        <dbReference type="Proteomes" id="UP000094714"/>
    </source>
</evidence>
<evidence type="ECO:0000313" key="4">
    <source>
        <dbReference type="EMBL" id="PNV58209.1"/>
    </source>
</evidence>
<evidence type="ECO:0000313" key="8">
    <source>
        <dbReference type="Proteomes" id="UP000236514"/>
    </source>
</evidence>
<dbReference type="Proteomes" id="UP000503169">
    <property type="component" value="Chromosome"/>
</dbReference>
<reference evidence="1 6" key="1">
    <citation type="submission" date="2016-09" db="EMBL/GenBank/DDBJ databases">
        <title>Genome Sequence of the Lactobacillus fermentum strain NCC2970 (CNCM I-5068).</title>
        <authorList>
            <person name="Barretto C."/>
            <person name="Ngom-Bru C."/>
            <person name="Genevaz A."/>
            <person name="Fournier C."/>
            <person name="Moine D."/>
            <person name="Kassam M."/>
            <person name="Iltis A."/>
            <person name="Sagory-Zalkind P."/>
            <person name="Faucherand G."/>
            <person name="Descombes P."/>
            <person name="Duboux S."/>
        </authorList>
    </citation>
    <scope>NUCLEOTIDE SEQUENCE [LARGE SCALE GENOMIC DNA]</scope>
    <source>
        <strain evidence="1 6">NCC2970</strain>
    </source>
</reference>
<name>A0A0F4HAC8_LIMFE</name>
<dbReference type="SUPFAM" id="SSF160800">
    <property type="entry name" value="Lp2179-like"/>
    <property type="match status" value="1"/>
</dbReference>
<evidence type="ECO:0000313" key="3">
    <source>
        <dbReference type="EMBL" id="MPQ36255.1"/>
    </source>
</evidence>
<dbReference type="RefSeq" id="WP_003682111.1">
    <property type="nucleotide sequence ID" value="NZ_BJLV01000021.1"/>
</dbReference>
<organism evidence="4 8">
    <name type="scientific">Limosilactobacillus fermentum</name>
    <name type="common">Lactobacillus fermentum</name>
    <dbReference type="NCBI Taxonomy" id="1613"/>
    <lineage>
        <taxon>Bacteria</taxon>
        <taxon>Bacillati</taxon>
        <taxon>Bacillota</taxon>
        <taxon>Bacilli</taxon>
        <taxon>Lactobacillales</taxon>
        <taxon>Lactobacillaceae</taxon>
        <taxon>Limosilactobacillus</taxon>
    </lineage>
</organism>
<sequence>MAYQASVQVPGDQTTYAISPNIKKYSLIDLGFEQTRQGNYKYTGSLDRTNPFKPAAKLQITVNAELTGFKMDTVSANGLRKINIFTGPRSEEFVTQYHFILDEMVAREILTKVS</sequence>
<dbReference type="GeneID" id="83715079"/>
<dbReference type="Proteomes" id="UP000236514">
    <property type="component" value="Unassembled WGS sequence"/>
</dbReference>
<dbReference type="EMBL" id="CP050919">
    <property type="protein sequence ID" value="QIX58215.1"/>
    <property type="molecule type" value="Genomic_DNA"/>
</dbReference>
<dbReference type="Proteomes" id="UP000466799">
    <property type="component" value="Unassembled WGS sequence"/>
</dbReference>
<proteinExistence type="predicted"/>
<evidence type="ECO:0000313" key="9">
    <source>
        <dbReference type="Proteomes" id="UP000466799"/>
    </source>
</evidence>
<dbReference type="EMBL" id="WHJL01000143">
    <property type="protein sequence ID" value="MPQ36255.1"/>
    <property type="molecule type" value="Genomic_DNA"/>
</dbReference>
<evidence type="ECO:0000313" key="10">
    <source>
        <dbReference type="Proteomes" id="UP000503169"/>
    </source>
</evidence>
<reference evidence="4 8" key="3">
    <citation type="submission" date="2018-01" db="EMBL/GenBank/DDBJ databases">
        <title>Draft genome sequence of the feruloyl esterase-producing strain Lactobacillus fermentum CRL 1446, isolated from artisanal goat milk cheese.</title>
        <authorList>
            <person name="Abeijon Mukdsi M.C."/>
            <person name="Saavedra L."/>
            <person name="Gauffin Cano M.P."/>
            <person name="Hebert E.M."/>
            <person name="Medina R.B."/>
        </authorList>
    </citation>
    <scope>NUCLEOTIDE SEQUENCE [LARGE SCALE GENOMIC DNA]</scope>
    <source>
        <strain evidence="4 8">CRL 1446</strain>
    </source>
</reference>
<dbReference type="EMBL" id="CP017151">
    <property type="protein sequence ID" value="AOR74901.1"/>
    <property type="molecule type" value="Genomic_DNA"/>
</dbReference>
<reference evidence="5 10" key="5">
    <citation type="submission" date="2020-04" db="EMBL/GenBank/DDBJ databases">
        <title>Novel strain L. Fermentum HFD1 producer antibacterial peptides.</title>
        <authorList>
            <person name="Ozhegov G.D."/>
            <person name="Pavlova A.S."/>
            <person name="Zhuravleva D.E."/>
            <person name="Gogoleva N.V."/>
            <person name="Shagimardanova E.I."/>
            <person name="Markelova M.I."/>
            <person name="Yarullina D.R."/>
            <person name="Kayumov A.R."/>
        </authorList>
    </citation>
    <scope>NUCLEOTIDE SEQUENCE [LARGE SCALE GENOMIC DNA]</scope>
    <source>
        <strain evidence="5 10">HFD1</strain>
    </source>
</reference>
<evidence type="ECO:0000313" key="7">
    <source>
        <dbReference type="Proteomes" id="UP000185427"/>
    </source>
</evidence>
<protein>
    <submittedName>
        <fullName evidence="4">Cysteine desulfurase</fullName>
    </submittedName>
</protein>
<dbReference type="AlphaFoldDB" id="A0A0F4HAC8"/>
<dbReference type="PATRIC" id="fig|1613.112.peg.1517"/>
<dbReference type="EMBL" id="POTQ01000005">
    <property type="protein sequence ID" value="PNV58209.1"/>
    <property type="molecule type" value="Genomic_DNA"/>
</dbReference>
<dbReference type="Gene3D" id="3.30.1820.10">
    <property type="entry name" value="Lp2179-like"/>
    <property type="match status" value="1"/>
</dbReference>
<reference evidence="3 9" key="4">
    <citation type="submission" date="2019-10" db="EMBL/GenBank/DDBJ databases">
        <title>Genome Sequencing and assembly of Lactobacillus fermentum I2, a lactic acid bacteria.</title>
        <authorList>
            <person name="Lopes L.S."/>
            <person name="Persinoti G.F."/>
            <person name="Riano-Pachon D.M."/>
            <person name="Labate C.A."/>
        </authorList>
    </citation>
    <scope>NUCLEOTIDE SEQUENCE [LARGE SCALE GENOMIC DNA]</scope>
    <source>
        <strain evidence="3 9">I2</strain>
    </source>
</reference>
<dbReference type="EMBL" id="CP019030">
    <property type="protein sequence ID" value="APU45222.1"/>
    <property type="molecule type" value="Genomic_DNA"/>
</dbReference>
<dbReference type="InterPro" id="IPR035942">
    <property type="entry name" value="Lp2179-like_sf"/>
</dbReference>
<evidence type="ECO:0000313" key="1">
    <source>
        <dbReference type="EMBL" id="AOR74901.1"/>
    </source>
</evidence>
<evidence type="ECO:0000313" key="2">
    <source>
        <dbReference type="EMBL" id="APU45222.1"/>
    </source>
</evidence>
<dbReference type="InterPro" id="IPR014965">
    <property type="entry name" value="Amino_acid_metab_prot_put"/>
</dbReference>
<reference evidence="2 7" key="2">
    <citation type="submission" date="2016-12" db="EMBL/GenBank/DDBJ databases">
        <title>Complete Genome Sequence of Lactobacillus fermentum Strain SNUV175, a Probiotic for Treatment of Bacterial Vaginosis.</title>
        <authorList>
            <person name="Lee S."/>
            <person name="You H.J."/>
            <person name="Kwon B."/>
            <person name="Ko G."/>
        </authorList>
    </citation>
    <scope>NUCLEOTIDE SEQUENCE [LARGE SCALE GENOMIC DNA]</scope>
    <source>
        <strain evidence="2 7">SNUV175</strain>
    </source>
</reference>
<dbReference type="Proteomes" id="UP000185427">
    <property type="component" value="Chromosome"/>
</dbReference>
<accession>A0A0F4HAC8</accession>
<dbReference type="Proteomes" id="UP000094714">
    <property type="component" value="Chromosome"/>
</dbReference>
<dbReference type="OrthoDB" id="2166222at2"/>
<gene>
    <name evidence="2" type="ORF">BUW47_01550</name>
    <name evidence="4" type="ORF">C1Y38_03530</name>
    <name evidence="3" type="ORF">GC247_10460</name>
    <name evidence="5" type="ORF">HCY95_00650</name>
    <name evidence="1" type="ORF">LACFE_CDS1451</name>
</gene>
<evidence type="ECO:0000313" key="5">
    <source>
        <dbReference type="EMBL" id="QIX58215.1"/>
    </source>
</evidence>
<dbReference type="Pfam" id="PF08866">
    <property type="entry name" value="DUF1831"/>
    <property type="match status" value="1"/>
</dbReference>